<proteinExistence type="predicted"/>
<reference evidence="2 3" key="1">
    <citation type="journal article" date="2019" name="Plant Biotechnol. J.">
        <title>The red bayberry genome and genetic basis of sex determination.</title>
        <authorList>
            <person name="Jia H.M."/>
            <person name="Jia H.J."/>
            <person name="Cai Q.L."/>
            <person name="Wang Y."/>
            <person name="Zhao H.B."/>
            <person name="Yang W.F."/>
            <person name="Wang G.Y."/>
            <person name="Li Y.H."/>
            <person name="Zhan D.L."/>
            <person name="Shen Y.T."/>
            <person name="Niu Q.F."/>
            <person name="Chang L."/>
            <person name="Qiu J."/>
            <person name="Zhao L."/>
            <person name="Xie H.B."/>
            <person name="Fu W.Y."/>
            <person name="Jin J."/>
            <person name="Li X.W."/>
            <person name="Jiao Y."/>
            <person name="Zhou C.C."/>
            <person name="Tu T."/>
            <person name="Chai C.Y."/>
            <person name="Gao J.L."/>
            <person name="Fan L.J."/>
            <person name="van de Weg E."/>
            <person name="Wang J.Y."/>
            <person name="Gao Z.S."/>
        </authorList>
    </citation>
    <scope>NUCLEOTIDE SEQUENCE [LARGE SCALE GENOMIC DNA]</scope>
    <source>
        <tissue evidence="2">Leaves</tissue>
    </source>
</reference>
<dbReference type="PANTHER" id="PTHR31672:SF13">
    <property type="entry name" value="F-BOX PROTEIN CPR30-LIKE"/>
    <property type="match status" value="1"/>
</dbReference>
<dbReference type="InterPro" id="IPR011043">
    <property type="entry name" value="Gal_Oxase/kelch_b-propeller"/>
</dbReference>
<dbReference type="EMBL" id="RXIC02000019">
    <property type="protein sequence ID" value="KAB1224761.1"/>
    <property type="molecule type" value="Genomic_DNA"/>
</dbReference>
<comment type="caution">
    <text evidence="2">The sequence shown here is derived from an EMBL/GenBank/DDBJ whole genome shotgun (WGS) entry which is preliminary data.</text>
</comment>
<organism evidence="2 3">
    <name type="scientific">Morella rubra</name>
    <name type="common">Chinese bayberry</name>
    <dbReference type="NCBI Taxonomy" id="262757"/>
    <lineage>
        <taxon>Eukaryota</taxon>
        <taxon>Viridiplantae</taxon>
        <taxon>Streptophyta</taxon>
        <taxon>Embryophyta</taxon>
        <taxon>Tracheophyta</taxon>
        <taxon>Spermatophyta</taxon>
        <taxon>Magnoliopsida</taxon>
        <taxon>eudicotyledons</taxon>
        <taxon>Gunneridae</taxon>
        <taxon>Pentapetalae</taxon>
        <taxon>rosids</taxon>
        <taxon>fabids</taxon>
        <taxon>Fagales</taxon>
        <taxon>Myricaceae</taxon>
        <taxon>Morella</taxon>
    </lineage>
</organism>
<sequence>MSTKNLPDDVIVEILLRLPIKYVAQFRCASKQWRSLISDRRFARSHFLRASGHTQRLLLSNTFGLGSIDIHEPFGDGLAVREVNFPFQQPGRLIRIVGSCDGLVCLSLFPNIDFYIWNPCTGDHTRLPDLNISLPNCKIYIHGFGYDSCTDDYKLLVAAYIKPETQVEVFSMRRNSWKRIQGLDNPIDSYATAGILCNGALHWQPDWADQRRTITAFDLAQEKFRQLPMPMPMEQHVAVYLGNLRNVEGHLCLTGYTALDIWLWKMKEYGVQESWAPMFRIACLYIYVPDTELTPVTSLSSLCFPRIGQLLAIHNGKKLIKCYSGEETVESFVACGRGISEATLYVESLLSPACYNGNDGQLFSE</sequence>
<dbReference type="AlphaFoldDB" id="A0A6A1WHR5"/>
<dbReference type="OrthoDB" id="591557at2759"/>
<dbReference type="Proteomes" id="UP000516437">
    <property type="component" value="Chromosome 1"/>
</dbReference>
<name>A0A6A1WHR5_9ROSI</name>
<dbReference type="Gene3D" id="1.20.1280.50">
    <property type="match status" value="1"/>
</dbReference>
<feature type="domain" description="F-box" evidence="1">
    <location>
        <begin position="1"/>
        <end position="50"/>
    </location>
</feature>
<gene>
    <name evidence="2" type="ORF">CJ030_MR1G028611</name>
</gene>
<evidence type="ECO:0000313" key="2">
    <source>
        <dbReference type="EMBL" id="KAB1224761.1"/>
    </source>
</evidence>
<dbReference type="SUPFAM" id="SSF50965">
    <property type="entry name" value="Galactose oxidase, central domain"/>
    <property type="match status" value="1"/>
</dbReference>
<dbReference type="InterPro" id="IPR050796">
    <property type="entry name" value="SCF_F-box_component"/>
</dbReference>
<evidence type="ECO:0000259" key="1">
    <source>
        <dbReference type="PROSITE" id="PS50181"/>
    </source>
</evidence>
<dbReference type="InterPro" id="IPR013187">
    <property type="entry name" value="F-box-assoc_dom_typ3"/>
</dbReference>
<keyword evidence="3" id="KW-1185">Reference proteome</keyword>
<dbReference type="InterPro" id="IPR036047">
    <property type="entry name" value="F-box-like_dom_sf"/>
</dbReference>
<dbReference type="InterPro" id="IPR001810">
    <property type="entry name" value="F-box_dom"/>
</dbReference>
<dbReference type="InterPro" id="IPR017451">
    <property type="entry name" value="F-box-assoc_interact_dom"/>
</dbReference>
<dbReference type="PANTHER" id="PTHR31672">
    <property type="entry name" value="BNACNNG10540D PROTEIN"/>
    <property type="match status" value="1"/>
</dbReference>
<dbReference type="Pfam" id="PF08268">
    <property type="entry name" value="FBA_3"/>
    <property type="match status" value="1"/>
</dbReference>
<dbReference type="PROSITE" id="PS50181">
    <property type="entry name" value="FBOX"/>
    <property type="match status" value="1"/>
</dbReference>
<dbReference type="CDD" id="cd22157">
    <property type="entry name" value="F-box_AtFBW1-like"/>
    <property type="match status" value="1"/>
</dbReference>
<dbReference type="SMART" id="SM00256">
    <property type="entry name" value="FBOX"/>
    <property type="match status" value="1"/>
</dbReference>
<evidence type="ECO:0000313" key="3">
    <source>
        <dbReference type="Proteomes" id="UP000516437"/>
    </source>
</evidence>
<accession>A0A6A1WHR5</accession>
<dbReference type="NCBIfam" id="TIGR01640">
    <property type="entry name" value="F_box_assoc_1"/>
    <property type="match status" value="1"/>
</dbReference>
<dbReference type="Pfam" id="PF00646">
    <property type="entry name" value="F-box"/>
    <property type="match status" value="1"/>
</dbReference>
<dbReference type="SUPFAM" id="SSF81383">
    <property type="entry name" value="F-box domain"/>
    <property type="match status" value="1"/>
</dbReference>
<protein>
    <recommendedName>
        <fullName evidence="1">F-box domain-containing protein</fullName>
    </recommendedName>
</protein>